<gene>
    <name evidence="2" type="ORF">MHBO_000330</name>
</gene>
<comment type="caution">
    <text evidence="2">The sequence shown here is derived from an EMBL/GenBank/DDBJ whole genome shotgun (WGS) entry which is preliminary data.</text>
</comment>
<sequence>MKGPYIHKTDEVFAGNIFGFKIQENLNLNEHPIFSENLNDLQNESSTAKTRPVYKVELSTENKQNGEKLKIALKNLMLCDPSLKFSHEENGRLMLFVCGEIHLQVIT</sequence>
<dbReference type="Gene3D" id="3.30.70.870">
    <property type="entry name" value="Elongation Factor G (Translational Gtpase), domain 3"/>
    <property type="match status" value="1"/>
</dbReference>
<dbReference type="InterPro" id="IPR035647">
    <property type="entry name" value="EFG_III/V"/>
</dbReference>
<evidence type="ECO:0000259" key="1">
    <source>
        <dbReference type="Pfam" id="PF14492"/>
    </source>
</evidence>
<dbReference type="EMBL" id="JBDODL010000047">
    <property type="protein sequence ID" value="MES1918351.1"/>
    <property type="molecule type" value="Genomic_DNA"/>
</dbReference>
<name>A0ABV2AF82_9EUKA</name>
<dbReference type="Pfam" id="PF14492">
    <property type="entry name" value="EFG_III"/>
    <property type="match status" value="1"/>
</dbReference>
<proteinExistence type="predicted"/>
<evidence type="ECO:0000313" key="3">
    <source>
        <dbReference type="Proteomes" id="UP001439008"/>
    </source>
</evidence>
<dbReference type="InterPro" id="IPR041095">
    <property type="entry name" value="EFG_II"/>
</dbReference>
<evidence type="ECO:0000313" key="2">
    <source>
        <dbReference type="EMBL" id="MES1918351.1"/>
    </source>
</evidence>
<accession>A0ABV2AF82</accession>
<keyword evidence="3" id="KW-1185">Reference proteome</keyword>
<protein>
    <recommendedName>
        <fullName evidence="1">Elongation Factor G domain-containing protein</fullName>
    </recommendedName>
</protein>
<dbReference type="SUPFAM" id="SSF54980">
    <property type="entry name" value="EF-G C-terminal domain-like"/>
    <property type="match status" value="1"/>
</dbReference>
<feature type="domain" description="Elongation Factor G" evidence="1">
    <location>
        <begin position="51"/>
        <end position="106"/>
    </location>
</feature>
<dbReference type="Proteomes" id="UP001439008">
    <property type="component" value="Unassembled WGS sequence"/>
</dbReference>
<organism evidence="2 3">
    <name type="scientific">Bonamia ostreae</name>
    <dbReference type="NCBI Taxonomy" id="126728"/>
    <lineage>
        <taxon>Eukaryota</taxon>
        <taxon>Sar</taxon>
        <taxon>Rhizaria</taxon>
        <taxon>Endomyxa</taxon>
        <taxon>Ascetosporea</taxon>
        <taxon>Haplosporida</taxon>
        <taxon>Bonamia</taxon>
    </lineage>
</organism>
<reference evidence="2 3" key="1">
    <citation type="journal article" date="2024" name="BMC Biol.">
        <title>Comparative genomics of Ascetosporea gives new insight into the evolutionary basis for animal parasitism in Rhizaria.</title>
        <authorList>
            <person name="Hiltunen Thoren M."/>
            <person name="Onut-Brannstrom I."/>
            <person name="Alfjorden A."/>
            <person name="Peckova H."/>
            <person name="Swords F."/>
            <person name="Hooper C."/>
            <person name="Holzer A.S."/>
            <person name="Bass D."/>
            <person name="Burki F."/>
        </authorList>
    </citation>
    <scope>NUCLEOTIDE SEQUENCE [LARGE SCALE GENOMIC DNA]</scope>
    <source>
        <strain evidence="2">20-A016</strain>
    </source>
</reference>